<evidence type="ECO:0000313" key="6">
    <source>
        <dbReference type="EnsemblMetazoa" id="PPA31661.1"/>
    </source>
</evidence>
<evidence type="ECO:0000256" key="5">
    <source>
        <dbReference type="ARBA" id="ARBA00023136"/>
    </source>
</evidence>
<sequence length="453" mass="52061">MTHIDSIRLPTTRRISLLRALHRSFSFKSSSCSLLIILCILYISHCHVNHNAYSADPSTLFSHGPCSQGYNLLPVLLSLILYAIYLSECWQSRGKLALLKEMKLTDTLVYLKQLRESTPHVWWKAVSYHYARRTRQITRYRNGEALSASQVYYERVDSVSAEESFLYDSCGVRDISGDADKLDSFCATRIYISRGFAFATVNAAREFEEQRARFFDDYEQRDDYLEVREGMNLSQPVHHILCYKNGKPWFLRPILFWFFSILLLSWPIRALTEWRTAYLHYRVIKLFGTNYLSPSSVNYTGPLSRCSSMDSMALRSAVFTQPLLLPSYSMAILSPTIHSQGIDSSPPTRFYGGIDVPPPILVPPPRSTSFNEGFAPIRDFRPPRSRSYGWISPWGRIEEEGERLIPSDSPPPYEMAIRLCAPLYNRIRSSLSRLHTSSSLRSLPKTLERVEEA</sequence>
<dbReference type="PANTHER" id="PTHR31893:SF5">
    <property type="entry name" value="TRANSMEMBRANE PROTEIN 151 HOMOLOG"/>
    <property type="match status" value="1"/>
</dbReference>
<accession>A0A8R1UL95</accession>
<evidence type="ECO:0000256" key="4">
    <source>
        <dbReference type="ARBA" id="ARBA00022989"/>
    </source>
</evidence>
<dbReference type="EnsemblMetazoa" id="PPA31661.1">
    <property type="protein sequence ID" value="PPA31661.1"/>
    <property type="gene ID" value="WBGene00204525"/>
</dbReference>
<protein>
    <submittedName>
        <fullName evidence="6">Uncharacterized protein</fullName>
    </submittedName>
</protein>
<accession>A0A2A6D3Z4</accession>
<comment type="similarity">
    <text evidence="2">Belongs to the TMEM151 family.</text>
</comment>
<organism evidence="6 7">
    <name type="scientific">Pristionchus pacificus</name>
    <name type="common">Parasitic nematode worm</name>
    <dbReference type="NCBI Taxonomy" id="54126"/>
    <lineage>
        <taxon>Eukaryota</taxon>
        <taxon>Metazoa</taxon>
        <taxon>Ecdysozoa</taxon>
        <taxon>Nematoda</taxon>
        <taxon>Chromadorea</taxon>
        <taxon>Rhabditida</taxon>
        <taxon>Rhabditina</taxon>
        <taxon>Diplogasteromorpha</taxon>
        <taxon>Diplogasteroidea</taxon>
        <taxon>Neodiplogasteridae</taxon>
        <taxon>Pristionchus</taxon>
    </lineage>
</organism>
<keyword evidence="3" id="KW-0812">Transmembrane</keyword>
<dbReference type="GO" id="GO:0016020">
    <property type="term" value="C:membrane"/>
    <property type="evidence" value="ECO:0000318"/>
    <property type="project" value="GO_Central"/>
</dbReference>
<evidence type="ECO:0000313" key="7">
    <source>
        <dbReference type="Proteomes" id="UP000005239"/>
    </source>
</evidence>
<dbReference type="Pfam" id="PF14857">
    <property type="entry name" value="TMEM151"/>
    <property type="match status" value="1"/>
</dbReference>
<dbReference type="PANTHER" id="PTHR31893">
    <property type="entry name" value="TRANSMEMBRANE PROTEIN 151 HOMOLOG"/>
    <property type="match status" value="1"/>
</dbReference>
<reference evidence="7" key="1">
    <citation type="journal article" date="2008" name="Nat. Genet.">
        <title>The Pristionchus pacificus genome provides a unique perspective on nematode lifestyle and parasitism.</title>
        <authorList>
            <person name="Dieterich C."/>
            <person name="Clifton S.W."/>
            <person name="Schuster L.N."/>
            <person name="Chinwalla A."/>
            <person name="Delehaunty K."/>
            <person name="Dinkelacker I."/>
            <person name="Fulton L."/>
            <person name="Fulton R."/>
            <person name="Godfrey J."/>
            <person name="Minx P."/>
            <person name="Mitreva M."/>
            <person name="Roeseler W."/>
            <person name="Tian H."/>
            <person name="Witte H."/>
            <person name="Yang S.P."/>
            <person name="Wilson R.K."/>
            <person name="Sommer R.J."/>
        </authorList>
    </citation>
    <scope>NUCLEOTIDE SEQUENCE [LARGE SCALE GENOMIC DNA]</scope>
    <source>
        <strain evidence="7">PS312</strain>
    </source>
</reference>
<keyword evidence="5" id="KW-0472">Membrane</keyword>
<dbReference type="Proteomes" id="UP000005239">
    <property type="component" value="Unassembled WGS sequence"/>
</dbReference>
<dbReference type="AlphaFoldDB" id="A0A2A6D3Z4"/>
<keyword evidence="7" id="KW-1185">Reference proteome</keyword>
<name>A0A2A6D3Z4_PRIPA</name>
<proteinExistence type="inferred from homology"/>
<gene>
    <name evidence="6" type="primary">WBGene00204525</name>
</gene>
<comment type="subcellular location">
    <subcellularLocation>
        <location evidence="1">Membrane</location>
        <topology evidence="1">Multi-pass membrane protein</topology>
    </subcellularLocation>
</comment>
<reference evidence="6" key="2">
    <citation type="submission" date="2022-06" db="UniProtKB">
        <authorList>
            <consortium name="EnsemblMetazoa"/>
        </authorList>
    </citation>
    <scope>IDENTIFICATION</scope>
    <source>
        <strain evidence="6">PS312</strain>
    </source>
</reference>
<evidence type="ECO:0000256" key="2">
    <source>
        <dbReference type="ARBA" id="ARBA00009583"/>
    </source>
</evidence>
<dbReference type="OrthoDB" id="190434at2759"/>
<evidence type="ECO:0000256" key="3">
    <source>
        <dbReference type="ARBA" id="ARBA00022692"/>
    </source>
</evidence>
<evidence type="ECO:0000256" key="1">
    <source>
        <dbReference type="ARBA" id="ARBA00004141"/>
    </source>
</evidence>
<keyword evidence="4" id="KW-1133">Transmembrane helix</keyword>
<dbReference type="InterPro" id="IPR026767">
    <property type="entry name" value="Tmem151"/>
</dbReference>